<dbReference type="InterPro" id="IPR028082">
    <property type="entry name" value="Peripla_BP_I"/>
</dbReference>
<dbReference type="Gene3D" id="1.10.260.40">
    <property type="entry name" value="lambda repressor-like DNA-binding domains"/>
    <property type="match status" value="1"/>
</dbReference>
<reference evidence="6 7" key="1">
    <citation type="journal article" date="2019" name="Int. J. Syst. Evol. Microbiol.">
        <title>The Global Catalogue of Microorganisms (GCM) 10K type strain sequencing project: providing services to taxonomists for standard genome sequencing and annotation.</title>
        <authorList>
            <consortium name="The Broad Institute Genomics Platform"/>
            <consortium name="The Broad Institute Genome Sequencing Center for Infectious Disease"/>
            <person name="Wu L."/>
            <person name="Ma J."/>
        </authorList>
    </citation>
    <scope>NUCLEOTIDE SEQUENCE [LARGE SCALE GENOMIC DNA]</scope>
    <source>
        <strain evidence="6 7">JCM 16013</strain>
    </source>
</reference>
<keyword evidence="3 6" id="KW-0238">DNA-binding</keyword>
<proteinExistence type="predicted"/>
<evidence type="ECO:0000313" key="7">
    <source>
        <dbReference type="Proteomes" id="UP001499854"/>
    </source>
</evidence>
<dbReference type="CDD" id="cd01392">
    <property type="entry name" value="HTH_LacI"/>
    <property type="match status" value="1"/>
</dbReference>
<evidence type="ECO:0000256" key="4">
    <source>
        <dbReference type="ARBA" id="ARBA00023163"/>
    </source>
</evidence>
<evidence type="ECO:0000256" key="3">
    <source>
        <dbReference type="ARBA" id="ARBA00023125"/>
    </source>
</evidence>
<keyword evidence="7" id="KW-1185">Reference proteome</keyword>
<accession>A0ABN2SC11</accession>
<sequence length="351" mass="37587">MIGYGLSMVDIRELARRSGVSPATVSRALNDRAEVSPETRRRVLELAEELGYSPNQPARTLVRRRSDMVGLIWDTGYTKQDRRHPFLLDLFVGIKQTLAESGHHLMLLSTADTDAAVDVYLRAARQHSLAGVIMMGVDESHPAITALVDSDTPCVAIDLPLQRNRTTHVTSDNRTGAAAAVRHLYELGHRAIATITGPLTLMPATERLAGYRHEMARLGLSAHPDHVVHGDFFLASGYDCAARLLALPEPPTAIFAAGDEMAIGALHALADAGLRAPRDVAVVGFDDIEAASLVRPTLTTVAQDRLALGAGAVQALLSALDDGGTVQAPLQVATRLVVRGSCGAEEIRTPR</sequence>
<dbReference type="PROSITE" id="PS50932">
    <property type="entry name" value="HTH_LACI_2"/>
    <property type="match status" value="1"/>
</dbReference>
<dbReference type="PROSITE" id="PS00356">
    <property type="entry name" value="HTH_LACI_1"/>
    <property type="match status" value="1"/>
</dbReference>
<dbReference type="InterPro" id="IPR046335">
    <property type="entry name" value="LacI/GalR-like_sensor"/>
</dbReference>
<dbReference type="SUPFAM" id="SSF53822">
    <property type="entry name" value="Periplasmic binding protein-like I"/>
    <property type="match status" value="1"/>
</dbReference>
<protein>
    <submittedName>
        <fullName evidence="6">LacI family DNA-binding transcriptional regulator</fullName>
    </submittedName>
</protein>
<dbReference type="Gene3D" id="3.40.50.2300">
    <property type="match status" value="2"/>
</dbReference>
<dbReference type="EMBL" id="BAAAQM010000032">
    <property type="protein sequence ID" value="GAA1983907.1"/>
    <property type="molecule type" value="Genomic_DNA"/>
</dbReference>
<dbReference type="GO" id="GO:0003677">
    <property type="term" value="F:DNA binding"/>
    <property type="evidence" value="ECO:0007669"/>
    <property type="project" value="UniProtKB-KW"/>
</dbReference>
<dbReference type="PANTHER" id="PTHR30146:SF148">
    <property type="entry name" value="HTH-TYPE TRANSCRIPTIONAL REPRESSOR PURR-RELATED"/>
    <property type="match status" value="1"/>
</dbReference>
<comment type="caution">
    <text evidence="6">The sequence shown here is derived from an EMBL/GenBank/DDBJ whole genome shotgun (WGS) entry which is preliminary data.</text>
</comment>
<evidence type="ECO:0000256" key="1">
    <source>
        <dbReference type="ARBA" id="ARBA00022491"/>
    </source>
</evidence>
<dbReference type="Pfam" id="PF13377">
    <property type="entry name" value="Peripla_BP_3"/>
    <property type="match status" value="1"/>
</dbReference>
<dbReference type="Proteomes" id="UP001499854">
    <property type="component" value="Unassembled WGS sequence"/>
</dbReference>
<dbReference type="Pfam" id="PF00356">
    <property type="entry name" value="LacI"/>
    <property type="match status" value="1"/>
</dbReference>
<name>A0ABN2SC11_9ACTN</name>
<keyword evidence="1" id="KW-0678">Repressor</keyword>
<dbReference type="CDD" id="cd06267">
    <property type="entry name" value="PBP1_LacI_sugar_binding-like"/>
    <property type="match status" value="1"/>
</dbReference>
<keyword evidence="4" id="KW-0804">Transcription</keyword>
<dbReference type="SUPFAM" id="SSF47413">
    <property type="entry name" value="lambda repressor-like DNA-binding domains"/>
    <property type="match status" value="1"/>
</dbReference>
<dbReference type="SMART" id="SM00354">
    <property type="entry name" value="HTH_LACI"/>
    <property type="match status" value="1"/>
</dbReference>
<dbReference type="InterPro" id="IPR010982">
    <property type="entry name" value="Lambda_DNA-bd_dom_sf"/>
</dbReference>
<evidence type="ECO:0000256" key="2">
    <source>
        <dbReference type="ARBA" id="ARBA00023015"/>
    </source>
</evidence>
<dbReference type="InterPro" id="IPR000843">
    <property type="entry name" value="HTH_LacI"/>
</dbReference>
<keyword evidence="2" id="KW-0805">Transcription regulation</keyword>
<organism evidence="6 7">
    <name type="scientific">Catenulispora subtropica</name>
    <dbReference type="NCBI Taxonomy" id="450798"/>
    <lineage>
        <taxon>Bacteria</taxon>
        <taxon>Bacillati</taxon>
        <taxon>Actinomycetota</taxon>
        <taxon>Actinomycetes</taxon>
        <taxon>Catenulisporales</taxon>
        <taxon>Catenulisporaceae</taxon>
        <taxon>Catenulispora</taxon>
    </lineage>
</organism>
<dbReference type="PANTHER" id="PTHR30146">
    <property type="entry name" value="LACI-RELATED TRANSCRIPTIONAL REPRESSOR"/>
    <property type="match status" value="1"/>
</dbReference>
<evidence type="ECO:0000313" key="6">
    <source>
        <dbReference type="EMBL" id="GAA1983907.1"/>
    </source>
</evidence>
<gene>
    <name evidence="6" type="ORF">GCM10009838_52130</name>
</gene>
<evidence type="ECO:0000259" key="5">
    <source>
        <dbReference type="PROSITE" id="PS50932"/>
    </source>
</evidence>
<feature type="domain" description="HTH lacI-type" evidence="5">
    <location>
        <begin position="9"/>
        <end position="63"/>
    </location>
</feature>